<keyword evidence="1" id="KW-0472">Membrane</keyword>
<accession>A0A1Y3FDX0</accession>
<proteinExistence type="predicted"/>
<keyword evidence="1" id="KW-0812">Transmembrane</keyword>
<gene>
    <name evidence="2" type="ORF">CMMCAS07_19995</name>
</gene>
<reference evidence="2 3" key="1">
    <citation type="submission" date="2016-08" db="EMBL/GenBank/DDBJ databases">
        <title>Genome sequence of Clavibacter michiganensis subsp. michiganensis strain CASJ007.</title>
        <authorList>
            <person name="Thapa S.P."/>
            <person name="Coaker G."/>
        </authorList>
    </citation>
    <scope>NUCLEOTIDE SEQUENCE [LARGE SCALE GENOMIC DNA]</scope>
    <source>
        <strain evidence="2">CASJ007</strain>
    </source>
</reference>
<name>A0A1Y3FDX0_CLAMM</name>
<organism evidence="2 3">
    <name type="scientific">Clavibacter michiganensis subsp. michiganensis</name>
    <dbReference type="NCBI Taxonomy" id="33013"/>
    <lineage>
        <taxon>Bacteria</taxon>
        <taxon>Bacillati</taxon>
        <taxon>Actinomycetota</taxon>
        <taxon>Actinomycetes</taxon>
        <taxon>Micrococcales</taxon>
        <taxon>Microbacteriaceae</taxon>
        <taxon>Clavibacter</taxon>
    </lineage>
</organism>
<feature type="transmembrane region" description="Helical" evidence="1">
    <location>
        <begin position="200"/>
        <end position="220"/>
    </location>
</feature>
<evidence type="ECO:0000313" key="2">
    <source>
        <dbReference type="EMBL" id="OUE00075.1"/>
    </source>
</evidence>
<dbReference type="RefSeq" id="WP_227267107.1">
    <property type="nucleotide sequence ID" value="NZ_CP033724.1"/>
</dbReference>
<evidence type="ECO:0000313" key="3">
    <source>
        <dbReference type="Proteomes" id="UP000195062"/>
    </source>
</evidence>
<comment type="caution">
    <text evidence="2">The sequence shown here is derived from an EMBL/GenBank/DDBJ whole genome shotgun (WGS) entry which is preliminary data.</text>
</comment>
<evidence type="ECO:0000256" key="1">
    <source>
        <dbReference type="SAM" id="Phobius"/>
    </source>
</evidence>
<feature type="transmembrane region" description="Helical" evidence="1">
    <location>
        <begin position="127"/>
        <end position="149"/>
    </location>
</feature>
<sequence length="238" mass="24083">MGETMHATAMSGSRRTTLVAGLASAGALLLQPGLLGRFRIQPTPDMESTIVLRGPVVDVLGLVLTMVAAVVLARGVRGEPGLLRPSRVAGVAVLVHAAVVVGIAAAQAAMRPFAEAASLDELRSTGLITLTTALDLVRAAALVVLAVVVLRGRLLEPLARVALAVMAAATGAYAVLGPIAGLLLGAGGAAYLLIPVAPLLIALPTVALVASAAFALGLVIHGRSAAMRERAEAIRRAW</sequence>
<dbReference type="GeneID" id="92946915"/>
<evidence type="ECO:0008006" key="4">
    <source>
        <dbReference type="Google" id="ProtNLM"/>
    </source>
</evidence>
<keyword evidence="1" id="KW-1133">Transmembrane helix</keyword>
<feature type="transmembrane region" description="Helical" evidence="1">
    <location>
        <begin position="59"/>
        <end position="76"/>
    </location>
</feature>
<protein>
    <recommendedName>
        <fullName evidence="4">Integral membrane protein</fullName>
    </recommendedName>
</protein>
<feature type="transmembrane region" description="Helical" evidence="1">
    <location>
        <begin position="88"/>
        <end position="107"/>
    </location>
</feature>
<keyword evidence="3" id="KW-1185">Reference proteome</keyword>
<dbReference type="EMBL" id="MDHH01000009">
    <property type="protein sequence ID" value="OUE00075.1"/>
    <property type="molecule type" value="Genomic_DNA"/>
</dbReference>
<feature type="transmembrane region" description="Helical" evidence="1">
    <location>
        <begin position="161"/>
        <end position="194"/>
    </location>
</feature>
<dbReference type="AlphaFoldDB" id="A0A1Y3FDX0"/>
<dbReference type="Proteomes" id="UP000195062">
    <property type="component" value="Unassembled WGS sequence"/>
</dbReference>